<protein>
    <submittedName>
        <fullName evidence="2">Uncharacterized protein</fullName>
    </submittedName>
</protein>
<dbReference type="Proteomes" id="UP000308713">
    <property type="component" value="Unassembled WGS sequence"/>
</dbReference>
<comment type="caution">
    <text evidence="2">The sequence shown here is derived from an EMBL/GenBank/DDBJ whole genome shotgun (WGS) entry which is preliminary data.</text>
</comment>
<keyword evidence="1" id="KW-0812">Transmembrane</keyword>
<dbReference type="AlphaFoldDB" id="A0A5C4SCP0"/>
<dbReference type="RefSeq" id="WP_139698812.1">
    <property type="nucleotide sequence ID" value="NZ_CP074074.1"/>
</dbReference>
<sequence length="178" mass="21533">MKFTENDIIKYFDIILLSDKKDSFFSINQILIPKYFKYDTSDERELYQELRRELKEFTEFHKYFEWFPNGSCRLTPKGLEAKNKNGHLKYLKHINKPPKSELWYNQNWVGYLLAFIVFLFSVYQFFENRTLKSQVDSLTSDNKNYKDSLSEYRLLLEKQVQPTKKDTLSTSYHSDLKK</sequence>
<feature type="transmembrane region" description="Helical" evidence="1">
    <location>
        <begin position="108"/>
        <end position="126"/>
    </location>
</feature>
<keyword evidence="3" id="KW-1185">Reference proteome</keyword>
<evidence type="ECO:0000313" key="3">
    <source>
        <dbReference type="Proteomes" id="UP000308713"/>
    </source>
</evidence>
<evidence type="ECO:0000313" key="2">
    <source>
        <dbReference type="EMBL" id="TNJ41334.1"/>
    </source>
</evidence>
<keyword evidence="1" id="KW-1133">Transmembrane helix</keyword>
<organism evidence="2 3">
    <name type="scientific">Allotamlana fucoidanivorans</name>
    <dbReference type="NCBI Taxonomy" id="2583814"/>
    <lineage>
        <taxon>Bacteria</taxon>
        <taxon>Pseudomonadati</taxon>
        <taxon>Bacteroidota</taxon>
        <taxon>Flavobacteriia</taxon>
        <taxon>Flavobacteriales</taxon>
        <taxon>Flavobacteriaceae</taxon>
        <taxon>Allotamlana</taxon>
    </lineage>
</organism>
<name>A0A5C4SCP0_9FLAO</name>
<reference evidence="2 3" key="1">
    <citation type="submission" date="2019-05" db="EMBL/GenBank/DDBJ databases">
        <title>Tamlana fucoidanivorans sp. nov., isolated from the surface of algae collected from Fujian province in China.</title>
        <authorList>
            <person name="Li J."/>
        </authorList>
    </citation>
    <scope>NUCLEOTIDE SEQUENCE [LARGE SCALE GENOMIC DNA]</scope>
    <source>
        <strain evidence="2 3">CW2-9</strain>
    </source>
</reference>
<gene>
    <name evidence="2" type="ORF">FGF67_16215</name>
</gene>
<evidence type="ECO:0000256" key="1">
    <source>
        <dbReference type="SAM" id="Phobius"/>
    </source>
</evidence>
<proteinExistence type="predicted"/>
<dbReference type="EMBL" id="VDCS01000022">
    <property type="protein sequence ID" value="TNJ41334.1"/>
    <property type="molecule type" value="Genomic_DNA"/>
</dbReference>
<keyword evidence="1" id="KW-0472">Membrane</keyword>
<accession>A0A5C4SCP0</accession>
<dbReference type="OrthoDB" id="1443827at2"/>